<evidence type="ECO:0000313" key="4">
    <source>
        <dbReference type="Proteomes" id="UP000593562"/>
    </source>
</evidence>
<evidence type="ECO:0000313" key="3">
    <source>
        <dbReference type="EMBL" id="KAF5734119.1"/>
    </source>
</evidence>
<feature type="compositionally biased region" description="Basic and acidic residues" evidence="2">
    <location>
        <begin position="374"/>
        <end position="391"/>
    </location>
</feature>
<evidence type="ECO:0000256" key="2">
    <source>
        <dbReference type="SAM" id="MobiDB-lite"/>
    </source>
</evidence>
<dbReference type="Proteomes" id="UP000593562">
    <property type="component" value="Unassembled WGS sequence"/>
</dbReference>
<dbReference type="PANTHER" id="PTHR33476:SF7">
    <property type="entry name" value="EMB|CAB62613.1"/>
    <property type="match status" value="1"/>
</dbReference>
<dbReference type="GO" id="GO:0008356">
    <property type="term" value="P:asymmetric cell division"/>
    <property type="evidence" value="ECO:0007669"/>
    <property type="project" value="InterPro"/>
</dbReference>
<dbReference type="OrthoDB" id="1701885at2759"/>
<organism evidence="3 4">
    <name type="scientific">Tripterygium wilfordii</name>
    <name type="common">Thunder God vine</name>
    <dbReference type="NCBI Taxonomy" id="458696"/>
    <lineage>
        <taxon>Eukaryota</taxon>
        <taxon>Viridiplantae</taxon>
        <taxon>Streptophyta</taxon>
        <taxon>Embryophyta</taxon>
        <taxon>Tracheophyta</taxon>
        <taxon>Spermatophyta</taxon>
        <taxon>Magnoliopsida</taxon>
        <taxon>eudicotyledons</taxon>
        <taxon>Gunneridae</taxon>
        <taxon>Pentapetalae</taxon>
        <taxon>rosids</taxon>
        <taxon>fabids</taxon>
        <taxon>Celastrales</taxon>
        <taxon>Celastraceae</taxon>
        <taxon>Tripterygium</taxon>
    </lineage>
</organism>
<feature type="compositionally biased region" description="Basic residues" evidence="2">
    <location>
        <begin position="247"/>
        <end position="261"/>
    </location>
</feature>
<dbReference type="PANTHER" id="PTHR33476">
    <property type="entry name" value="EMB|CAB62613.1"/>
    <property type="match status" value="1"/>
</dbReference>
<feature type="coiled-coil region" evidence="1">
    <location>
        <begin position="307"/>
        <end position="334"/>
    </location>
</feature>
<comment type="caution">
    <text evidence="3">The sequence shown here is derived from an EMBL/GenBank/DDBJ whole genome shotgun (WGS) entry which is preliminary data.</text>
</comment>
<dbReference type="AlphaFoldDB" id="A0A7J7CJA6"/>
<gene>
    <name evidence="3" type="ORF">HS088_TW16G00561</name>
</gene>
<name>A0A7J7CJA6_TRIWF</name>
<dbReference type="EMBL" id="JAAARO010000016">
    <property type="protein sequence ID" value="KAF5734119.1"/>
    <property type="molecule type" value="Genomic_DNA"/>
</dbReference>
<feature type="region of interest" description="Disordered" evidence="2">
    <location>
        <begin position="363"/>
        <end position="391"/>
    </location>
</feature>
<reference evidence="3 4" key="1">
    <citation type="journal article" date="2020" name="Nat. Commun.">
        <title>Genome of Tripterygium wilfordii and identification of cytochrome P450 involved in triptolide biosynthesis.</title>
        <authorList>
            <person name="Tu L."/>
            <person name="Su P."/>
            <person name="Zhang Z."/>
            <person name="Gao L."/>
            <person name="Wang J."/>
            <person name="Hu T."/>
            <person name="Zhou J."/>
            <person name="Zhang Y."/>
            <person name="Zhao Y."/>
            <person name="Liu Y."/>
            <person name="Song Y."/>
            <person name="Tong Y."/>
            <person name="Lu Y."/>
            <person name="Yang J."/>
            <person name="Xu C."/>
            <person name="Jia M."/>
            <person name="Peters R.J."/>
            <person name="Huang L."/>
            <person name="Gao W."/>
        </authorList>
    </citation>
    <scope>NUCLEOTIDE SEQUENCE [LARGE SCALE GENOMIC DNA]</scope>
    <source>
        <strain evidence="4">cv. XIE 37</strain>
        <tissue evidence="3">Leaf</tissue>
    </source>
</reference>
<proteinExistence type="predicted"/>
<dbReference type="FunCoup" id="A0A7J7CJA6">
    <property type="interactions" value="2747"/>
</dbReference>
<accession>A0A7J7CJA6</accession>
<keyword evidence="4" id="KW-1185">Reference proteome</keyword>
<protein>
    <submittedName>
        <fullName evidence="3">Uncharacterized protein</fullName>
    </submittedName>
</protein>
<feature type="compositionally biased region" description="Basic and acidic residues" evidence="2">
    <location>
        <begin position="593"/>
        <end position="611"/>
    </location>
</feature>
<sequence>MDLWVVAATAATEYMGKYWNNLSRGENDLLELASDVPNFGKPESPSCPFSRFIQRKRVEKNVSDDRGKGLDPRHSDKHQLECASAAEVDSTNWDVLSTLHSVPALMVSYNLIANWNGNGPSGDIGSKYGNTPMEELDSLHGSFRKKGYLRAKYFPRHFVKPLNSIESCLLAKLQMEGANVEEYALSAPPSARRPTMRPLLVTNGSKIISRARRDFSSAQIRIDDNKQCNEGNVSGVPQLPSVGYSGHPRKLKLKRGQRHNSRSSSSSKQHSGKHFQPQDRPRNGTFLFYLGVSVGIVSSFVKNTREVNKLKELLKQTENLVQDLQEELDMKESLTMKELANETSESQDACVHASHNIAQPFFPEQCRNNSTSNDSKESNNEKAVESSESMSKIEAELEAELERLGLNINTSIYQGRLPDLQLDPVFAADFAEGVVNVDIVNDQTVAHPESNQDKSGTSTHDFQNYVVSPRELSLRLHEVVQSRLEERVEELETALQSSRRNMQLVESEYDNSWRKSAYRELMYFSTPESPIAKEESNSMPLPLGMNLSGEALDAYNEAYEELMMTNDSEDEDSLSGVYRNRHQMDLQSFSWGKNDEVNGLHHTPSKEETSKEFSSSLVKTSAEHFSRVQDLLDAGISAEENTDSDDNEMDQQLIKLIVEKAKKDSSVVLNAQKAALFLRDEIEH</sequence>
<keyword evidence="1" id="KW-0175">Coiled coil</keyword>
<evidence type="ECO:0000256" key="1">
    <source>
        <dbReference type="SAM" id="Coils"/>
    </source>
</evidence>
<feature type="region of interest" description="Disordered" evidence="2">
    <location>
        <begin position="226"/>
        <end position="280"/>
    </location>
</feature>
<dbReference type="InterPro" id="IPR040348">
    <property type="entry name" value="POLAR-like"/>
</dbReference>
<feature type="region of interest" description="Disordered" evidence="2">
    <location>
        <begin position="593"/>
        <end position="613"/>
    </location>
</feature>
<dbReference type="InParanoid" id="A0A7J7CJA6"/>
<feature type="coiled-coil region" evidence="1">
    <location>
        <begin position="474"/>
        <end position="508"/>
    </location>
</feature>